<dbReference type="EMBL" id="RKHY01000001">
    <property type="protein sequence ID" value="ROS38055.1"/>
    <property type="molecule type" value="Genomic_DNA"/>
</dbReference>
<dbReference type="InterPro" id="IPR013096">
    <property type="entry name" value="Cupin_2"/>
</dbReference>
<accession>A0A3N2GQ56</accession>
<protein>
    <recommendedName>
        <fullName evidence="1">Cupin type-2 domain-containing protein</fullName>
    </recommendedName>
</protein>
<name>A0A3N2GQ56_9PSEU</name>
<organism evidence="2 3">
    <name type="scientific">Amycolatopsis thermoflava</name>
    <dbReference type="NCBI Taxonomy" id="84480"/>
    <lineage>
        <taxon>Bacteria</taxon>
        <taxon>Bacillati</taxon>
        <taxon>Actinomycetota</taxon>
        <taxon>Actinomycetes</taxon>
        <taxon>Pseudonocardiales</taxon>
        <taxon>Pseudonocardiaceae</taxon>
        <taxon>Amycolatopsis</taxon>
        <taxon>Amycolatopsis methanolica group</taxon>
    </lineage>
</organism>
<dbReference type="InterPro" id="IPR011051">
    <property type="entry name" value="RmlC_Cupin_sf"/>
</dbReference>
<evidence type="ECO:0000259" key="1">
    <source>
        <dbReference type="Pfam" id="PF07883"/>
    </source>
</evidence>
<dbReference type="SUPFAM" id="SSF51182">
    <property type="entry name" value="RmlC-like cupins"/>
    <property type="match status" value="1"/>
</dbReference>
<gene>
    <name evidence="2" type="ORF">EDD35_0319</name>
</gene>
<keyword evidence="3" id="KW-1185">Reference proteome</keyword>
<feature type="domain" description="Cupin type-2" evidence="1">
    <location>
        <begin position="71"/>
        <end position="130"/>
    </location>
</feature>
<reference evidence="2 3" key="1">
    <citation type="submission" date="2018-11" db="EMBL/GenBank/DDBJ databases">
        <title>Sequencing the genomes of 1000 actinobacteria strains.</title>
        <authorList>
            <person name="Klenk H.-P."/>
        </authorList>
    </citation>
    <scope>NUCLEOTIDE SEQUENCE [LARGE SCALE GENOMIC DNA]</scope>
    <source>
        <strain evidence="2 3">DSM 44348</strain>
    </source>
</reference>
<comment type="caution">
    <text evidence="2">The sequence shown here is derived from an EMBL/GenBank/DDBJ whole genome shotgun (WGS) entry which is preliminary data.</text>
</comment>
<dbReference type="InterPro" id="IPR014710">
    <property type="entry name" value="RmlC-like_jellyroll"/>
</dbReference>
<dbReference type="Pfam" id="PF07883">
    <property type="entry name" value="Cupin_2"/>
    <property type="match status" value="1"/>
</dbReference>
<dbReference type="AlphaFoldDB" id="A0A3N2GQ56"/>
<evidence type="ECO:0000313" key="3">
    <source>
        <dbReference type="Proteomes" id="UP000274843"/>
    </source>
</evidence>
<proteinExistence type="predicted"/>
<dbReference type="Proteomes" id="UP000274843">
    <property type="component" value="Unassembled WGS sequence"/>
</dbReference>
<sequence>MCSRIAEPVPLSRPEFLSPLGETLTEQVIGGQAAPVTDFQPLTSVEGLPLLGGSGRFRVLQNTERGLLLELEYPAGVASPEHFHDHDSFIYVLSGELTGSVDGREARLGAGDTLVHPRGVRHTVAAVTDSRWLEFKAPPPEVGRVLR</sequence>
<dbReference type="Gene3D" id="2.60.120.10">
    <property type="entry name" value="Jelly Rolls"/>
    <property type="match status" value="1"/>
</dbReference>
<evidence type="ECO:0000313" key="2">
    <source>
        <dbReference type="EMBL" id="ROS38055.1"/>
    </source>
</evidence>